<feature type="region of interest" description="Disordered" evidence="1">
    <location>
        <begin position="1"/>
        <end position="58"/>
    </location>
</feature>
<evidence type="ECO:0008006" key="4">
    <source>
        <dbReference type="Google" id="ProtNLM"/>
    </source>
</evidence>
<protein>
    <recommendedName>
        <fullName evidence="4">Phage protein</fullName>
    </recommendedName>
</protein>
<reference evidence="2 3" key="1">
    <citation type="journal article" date="2023" name="Antimicrob. Agents Chemother.">
        <title>Phage-antibiotic combinations against multidrug-resistant Pseudomonas aeruginosa in in vitro static and dynamic biofilm models.</title>
        <authorList>
            <person name="Holger D.J."/>
            <person name="El Ghali A."/>
            <person name="Bhutani N."/>
            <person name="Lev K.L."/>
            <person name="Stamper K."/>
            <person name="Kebriaei R."/>
            <person name="Kunz Coyne A.J."/>
            <person name="Morisette T."/>
            <person name="Shah R."/>
            <person name="Alexander J."/>
            <person name="Lehman S.M."/>
            <person name="Rojas L.J."/>
            <person name="Marshall S.H."/>
            <person name="Bonomo R.A."/>
            <person name="Rybak M.J."/>
        </authorList>
    </citation>
    <scope>NUCLEOTIDE SEQUENCE [LARGE SCALE GENOMIC DNA]</scope>
</reference>
<dbReference type="EMBL" id="OQ831730">
    <property type="protein sequence ID" value="WNG73403.1"/>
    <property type="molecule type" value="Genomic_DNA"/>
</dbReference>
<proteinExistence type="predicted"/>
<feature type="compositionally biased region" description="Polar residues" evidence="1">
    <location>
        <begin position="22"/>
        <end position="49"/>
    </location>
</feature>
<keyword evidence="3" id="KW-1185">Reference proteome</keyword>
<evidence type="ECO:0000256" key="1">
    <source>
        <dbReference type="SAM" id="MobiDB-lite"/>
    </source>
</evidence>
<evidence type="ECO:0000313" key="3">
    <source>
        <dbReference type="Proteomes" id="UP001303368"/>
    </source>
</evidence>
<name>A0AAX4B094_9CAUD</name>
<gene>
    <name evidence="2" type="ORF">109_002</name>
</gene>
<organism evidence="2 3">
    <name type="scientific">Pseudomonas phage 109</name>
    <dbReference type="NCBI Taxonomy" id="3056216"/>
    <lineage>
        <taxon>Viruses</taxon>
        <taxon>Duplodnaviria</taxon>
        <taxon>Heunggongvirae</taxon>
        <taxon>Uroviricota</taxon>
        <taxon>Caudoviricetes</taxon>
        <taxon>Lindbergviridae</taxon>
        <taxon>Pbunavirus</taxon>
        <taxon>Pbunavirus pv109</taxon>
    </lineage>
</organism>
<sequence>MLPGPIVQSRHTQCRGKALGPINSQATATVQESNSRDAATNDRQILQTRRFSHATRIR</sequence>
<accession>A0AAX4B094</accession>
<dbReference type="Proteomes" id="UP001303368">
    <property type="component" value="Segment"/>
</dbReference>
<evidence type="ECO:0000313" key="2">
    <source>
        <dbReference type="EMBL" id="WNG73403.1"/>
    </source>
</evidence>